<dbReference type="Pfam" id="PF03000">
    <property type="entry name" value="NPH3"/>
    <property type="match status" value="1"/>
</dbReference>
<dbReference type="PANTHER" id="PTHR32370">
    <property type="entry name" value="OS12G0117600 PROTEIN"/>
    <property type="match status" value="1"/>
</dbReference>
<evidence type="ECO:0000256" key="4">
    <source>
        <dbReference type="SAM" id="Coils"/>
    </source>
</evidence>
<evidence type="ECO:0000256" key="2">
    <source>
        <dbReference type="ARBA" id="ARBA00022786"/>
    </source>
</evidence>
<comment type="caution">
    <text evidence="7">The sequence shown here is derived from an EMBL/GenBank/DDBJ whole genome shotgun (WGS) entry which is preliminary data.</text>
</comment>
<gene>
    <name evidence="7" type="ORF">SAY87_008877</name>
</gene>
<dbReference type="AlphaFoldDB" id="A0AAN7Q1I9"/>
<evidence type="ECO:0000256" key="5">
    <source>
        <dbReference type="SAM" id="MobiDB-lite"/>
    </source>
</evidence>
<dbReference type="InterPro" id="IPR043454">
    <property type="entry name" value="NPH3/RPT2-like"/>
</dbReference>
<evidence type="ECO:0000313" key="8">
    <source>
        <dbReference type="Proteomes" id="UP001345219"/>
    </source>
</evidence>
<evidence type="ECO:0000259" key="6">
    <source>
        <dbReference type="PROSITE" id="PS51649"/>
    </source>
</evidence>
<dbReference type="InterPro" id="IPR011333">
    <property type="entry name" value="SKP1/BTB/POZ_sf"/>
</dbReference>
<feature type="domain" description="NPH3" evidence="6">
    <location>
        <begin position="210"/>
        <end position="475"/>
    </location>
</feature>
<feature type="region of interest" description="Disordered" evidence="5">
    <location>
        <begin position="634"/>
        <end position="655"/>
    </location>
</feature>
<dbReference type="PROSITE" id="PS51649">
    <property type="entry name" value="NPH3"/>
    <property type="match status" value="1"/>
</dbReference>
<name>A0AAN7Q1I9_9MYRT</name>
<organism evidence="7 8">
    <name type="scientific">Trapa incisa</name>
    <dbReference type="NCBI Taxonomy" id="236973"/>
    <lineage>
        <taxon>Eukaryota</taxon>
        <taxon>Viridiplantae</taxon>
        <taxon>Streptophyta</taxon>
        <taxon>Embryophyta</taxon>
        <taxon>Tracheophyta</taxon>
        <taxon>Spermatophyta</taxon>
        <taxon>Magnoliopsida</taxon>
        <taxon>eudicotyledons</taxon>
        <taxon>Gunneridae</taxon>
        <taxon>Pentapetalae</taxon>
        <taxon>rosids</taxon>
        <taxon>malvids</taxon>
        <taxon>Myrtales</taxon>
        <taxon>Lythraceae</taxon>
        <taxon>Trapa</taxon>
    </lineage>
</organism>
<sequence length="686" mass="76601">MPCKTHMEPESSMSLKFKPNSSTASFVQLMICDEPFMMDLELLAAKSEKIASLFEDKNYGGKVSCALRDIPTDTETFKIVARFCHGLDPQLSAENVIPLICLASHLRMTENLTPNNLSSQALDFFESRILPSWNETLRALRMSEKVLQQAASLGLIDACLESIVAKVMIDPRLLGKPVKSSRSESCNGEEEDDEVDEFKPNARRKLFVDGWQLEDLAALPVHFYEPIMNAIKLHGVPLEYVAASLCAHMTRWVGAAGFSEGEESISFHKRNSQREAIEAIERLLPHEKGLLPCPVLFQMLRYSISLEARCECRDGLEGRIGRQLDQAKVKDLLIPCEGYAKEGKYNIGCVKRILKNFYSNCTSSDLVGITRVADLMEDFLAEAAADRDLDVNKFVSLAEMSTAASLGNDRSSDGIYKAVDIFLDRHGYLTDSEREEACRVLDCQKMSQEACRHAAQNERLPLRVVVQVLFMEQLKLRETVTKEICNGEIDITNYNNNNNRLTNEREEDEGHPSCREEELRGEMVRMNNKVMELERECGIMKKEIETSGNNGKDAGKKHKLSMWVEIKRKFGCVSSVHDYKCHVQKKKKKVHPRRMQCCGAGCAFSCSSCAAVGVRWIGLPTAAAATTSSSSSSRLKASVDVSAEPEGPRDGFQDDSGKIFDICCMSLVKDVGEDPTMVDDETDETG</sequence>
<evidence type="ECO:0000256" key="3">
    <source>
        <dbReference type="PROSITE-ProRule" id="PRU00982"/>
    </source>
</evidence>
<feature type="compositionally biased region" description="Basic and acidic residues" evidence="5">
    <location>
        <begin position="646"/>
        <end position="655"/>
    </location>
</feature>
<keyword evidence="8" id="KW-1185">Reference proteome</keyword>
<evidence type="ECO:0000256" key="1">
    <source>
        <dbReference type="ARBA" id="ARBA00004906"/>
    </source>
</evidence>
<keyword evidence="4" id="KW-0175">Coiled coil</keyword>
<comment type="similarity">
    <text evidence="3">Belongs to the NPH3 family.</text>
</comment>
<keyword evidence="2" id="KW-0833">Ubl conjugation pathway</keyword>
<dbReference type="InterPro" id="IPR027356">
    <property type="entry name" value="NPH3_dom"/>
</dbReference>
<reference evidence="7 8" key="1">
    <citation type="journal article" date="2023" name="Hortic Res">
        <title>Pangenome of water caltrop reveals structural variations and asymmetric subgenome divergence after allopolyploidization.</title>
        <authorList>
            <person name="Zhang X."/>
            <person name="Chen Y."/>
            <person name="Wang L."/>
            <person name="Yuan Y."/>
            <person name="Fang M."/>
            <person name="Shi L."/>
            <person name="Lu R."/>
            <person name="Comes H.P."/>
            <person name="Ma Y."/>
            <person name="Chen Y."/>
            <person name="Huang G."/>
            <person name="Zhou Y."/>
            <person name="Zheng Z."/>
            <person name="Qiu Y."/>
        </authorList>
    </citation>
    <scope>NUCLEOTIDE SEQUENCE [LARGE SCALE GENOMIC DNA]</scope>
    <source>
        <tissue evidence="7">Roots</tissue>
    </source>
</reference>
<accession>A0AAN7Q1I9</accession>
<dbReference type="EMBL" id="JAXIOK010000014">
    <property type="protein sequence ID" value="KAK4755120.1"/>
    <property type="molecule type" value="Genomic_DNA"/>
</dbReference>
<evidence type="ECO:0000313" key="7">
    <source>
        <dbReference type="EMBL" id="KAK4755120.1"/>
    </source>
</evidence>
<proteinExistence type="inferred from homology"/>
<protein>
    <recommendedName>
        <fullName evidence="6">NPH3 domain-containing protein</fullName>
    </recommendedName>
</protein>
<comment type="pathway">
    <text evidence="1">Protein modification; protein ubiquitination.</text>
</comment>
<dbReference type="SUPFAM" id="SSF54695">
    <property type="entry name" value="POZ domain"/>
    <property type="match status" value="1"/>
</dbReference>
<feature type="coiled-coil region" evidence="4">
    <location>
        <begin position="491"/>
        <end position="543"/>
    </location>
</feature>
<dbReference type="Proteomes" id="UP001345219">
    <property type="component" value="Chromosome 8"/>
</dbReference>